<reference evidence="2" key="2">
    <citation type="submission" date="2014-09" db="EMBL/GenBank/DDBJ databases">
        <authorList>
            <person name="Gonzales D.T.T."/>
            <person name="Saloma C.P."/>
        </authorList>
    </citation>
    <scope>NUCLEOTIDE SEQUENCE</scope>
    <source>
        <tissue evidence="2">Venom duct</tissue>
    </source>
</reference>
<keyword evidence="1" id="KW-0732">Signal</keyword>
<sequence length="127" mass="13626">MTPFIVTFIIVVFSINVAAGGQLKDACSSQADCDAGLECSKNKCLIPYRSPMECVTGWDCVTGVSCHYEAGQPGRCLVDHRCPANGVCTKLGTECDEDGVCGYKENEVCYGPCKTGLVCVKTRCQRP</sequence>
<accession>A0A098LXZ9</accession>
<dbReference type="EMBL" id="GBQY01000016">
    <property type="protein sequence ID" value="JAC94841.1"/>
    <property type="molecule type" value="Transcribed_RNA"/>
</dbReference>
<evidence type="ECO:0000313" key="2">
    <source>
        <dbReference type="EMBL" id="JAC94841.1"/>
    </source>
</evidence>
<feature type="chain" id="PRO_5001945467" evidence="1">
    <location>
        <begin position="21"/>
        <end position="127"/>
    </location>
</feature>
<reference evidence="2" key="1">
    <citation type="journal article" date="2014" name="Toxicon">
        <title>A bioinformatics survey for conotoxin-like sequences in three turrid snail venom duct transcriptomes.</title>
        <authorList>
            <person name="Gonzales D.T."/>
            <person name="Saloma C.P."/>
        </authorList>
    </citation>
    <scope>NUCLEOTIDE SEQUENCE</scope>
    <source>
        <tissue evidence="2">Venom duct</tissue>
    </source>
</reference>
<protein>
    <submittedName>
        <fullName evidence="2">Ubs_16 putative toxin</fullName>
    </submittedName>
</protein>
<organism evidence="2">
    <name type="scientific">Unedogemmula bisaya</name>
    <name type="common">Sea snail</name>
    <name type="synonym">Lophiotoma bisaya</name>
    <dbReference type="NCBI Taxonomy" id="746885"/>
    <lineage>
        <taxon>Eukaryota</taxon>
        <taxon>Metazoa</taxon>
        <taxon>Spiralia</taxon>
        <taxon>Lophotrochozoa</taxon>
        <taxon>Mollusca</taxon>
        <taxon>Gastropoda</taxon>
        <taxon>Caenogastropoda</taxon>
        <taxon>Neogastropoda</taxon>
        <taxon>Conoidea</taxon>
        <taxon>Turridae</taxon>
        <taxon>Unedogemmula</taxon>
    </lineage>
</organism>
<name>A0A098LXZ9_UNEBI</name>
<feature type="signal peptide" evidence="1">
    <location>
        <begin position="1"/>
        <end position="20"/>
    </location>
</feature>
<dbReference type="AlphaFoldDB" id="A0A098LXZ9"/>
<evidence type="ECO:0000256" key="1">
    <source>
        <dbReference type="SAM" id="SignalP"/>
    </source>
</evidence>
<proteinExistence type="predicted"/>